<dbReference type="InterPro" id="IPR036835">
    <property type="entry name" value="SeqA_DNA-bd_C_sf"/>
</dbReference>
<keyword evidence="8" id="KW-1185">Reference proteome</keyword>
<dbReference type="EMBL" id="JAFKCV010000002">
    <property type="protein sequence ID" value="MBN7824599.1"/>
    <property type="molecule type" value="Genomic_DNA"/>
</dbReference>
<comment type="similarity">
    <text evidence="4">Belongs to the SeqA family.</text>
</comment>
<dbReference type="Gene3D" id="1.20.1380.10">
    <property type="entry name" value="Replication modulator SeqA, C-terminal DNA-binding domain"/>
    <property type="match status" value="1"/>
</dbReference>
<evidence type="ECO:0000313" key="7">
    <source>
        <dbReference type="EMBL" id="MBN7824599.1"/>
    </source>
</evidence>
<dbReference type="RefSeq" id="WP_206572698.1">
    <property type="nucleotide sequence ID" value="NZ_JAFKCV010000002.1"/>
</dbReference>
<accession>A0A939DKW1</accession>
<dbReference type="Pfam" id="PF03925">
    <property type="entry name" value="SeqA"/>
    <property type="match status" value="1"/>
</dbReference>
<evidence type="ECO:0000256" key="4">
    <source>
        <dbReference type="PIRNR" id="PIRNR019401"/>
    </source>
</evidence>
<dbReference type="InterPro" id="IPR033761">
    <property type="entry name" value="SeqA_N"/>
</dbReference>
<evidence type="ECO:0000259" key="5">
    <source>
        <dbReference type="Pfam" id="PF03925"/>
    </source>
</evidence>
<dbReference type="GO" id="GO:0003677">
    <property type="term" value="F:DNA binding"/>
    <property type="evidence" value="ECO:0007669"/>
    <property type="project" value="UniProtKB-KW"/>
</dbReference>
<reference evidence="7" key="1">
    <citation type="submission" date="2021-03" db="EMBL/GenBank/DDBJ databases">
        <title>novel species isolated from a fishpond in China.</title>
        <authorList>
            <person name="Lu H."/>
            <person name="Cai Z."/>
        </authorList>
    </citation>
    <scope>NUCLEOTIDE SEQUENCE</scope>
    <source>
        <strain evidence="7">JCM 30855</strain>
    </source>
</reference>
<evidence type="ECO:0000256" key="1">
    <source>
        <dbReference type="ARBA" id="ARBA00022490"/>
    </source>
</evidence>
<name>A0A939DKW1_9ALTE</name>
<protein>
    <recommendedName>
        <fullName evidence="4">Negative modulator of initiation of replication</fullName>
    </recommendedName>
</protein>
<dbReference type="GO" id="GO:0032297">
    <property type="term" value="P:negative regulation of DNA-templated DNA replication initiation"/>
    <property type="evidence" value="ECO:0007669"/>
    <property type="project" value="InterPro"/>
</dbReference>
<feature type="domain" description="Replication modulator SeqA C-terminal DNA-binding" evidence="5">
    <location>
        <begin position="60"/>
        <end position="160"/>
    </location>
</feature>
<keyword evidence="3 4" id="KW-0238">DNA-binding</keyword>
<comment type="subcellular location">
    <subcellularLocation>
        <location evidence="4">Cytoplasm</location>
    </subcellularLocation>
</comment>
<dbReference type="AlphaFoldDB" id="A0A939DKW1"/>
<dbReference type="PIRSF" id="PIRSF019401">
    <property type="entry name" value="SeqA"/>
    <property type="match status" value="1"/>
</dbReference>
<evidence type="ECO:0000256" key="2">
    <source>
        <dbReference type="ARBA" id="ARBA00022880"/>
    </source>
</evidence>
<dbReference type="GO" id="GO:0006355">
    <property type="term" value="P:regulation of DNA-templated transcription"/>
    <property type="evidence" value="ECO:0007669"/>
    <property type="project" value="InterPro"/>
</dbReference>
<proteinExistence type="inferred from homology"/>
<dbReference type="InterPro" id="IPR005621">
    <property type="entry name" value="SeqA"/>
</dbReference>
<evidence type="ECO:0000256" key="3">
    <source>
        <dbReference type="ARBA" id="ARBA00023125"/>
    </source>
</evidence>
<sequence>MKTLEIDEELYRYIAAQTQHIGESASDILRRLLFSDTQPSVEVLNEFQEEAMPEGDIIAALSTSDVANKGSAVERFIGILTALAVAHGQDFARVLELKGRNRTYFATSKEALLAAGSSTNPKALPETAYWVVTNNNTRKKAAMLQEVARVLGYNASQSQQLIQLLDPQMAEQAD</sequence>
<dbReference type="Gene3D" id="1.10.1220.10">
    <property type="entry name" value="Met repressor-like"/>
    <property type="match status" value="1"/>
</dbReference>
<dbReference type="SUPFAM" id="SSF82808">
    <property type="entry name" value="Replication modulator SeqA, C-terminal DNA-binding domain"/>
    <property type="match status" value="1"/>
</dbReference>
<comment type="caution">
    <text evidence="7">The sequence shown here is derived from an EMBL/GenBank/DDBJ whole genome shotgun (WGS) entry which is preliminary data.</text>
</comment>
<evidence type="ECO:0000313" key="8">
    <source>
        <dbReference type="Proteomes" id="UP000664654"/>
    </source>
</evidence>
<dbReference type="Proteomes" id="UP000664654">
    <property type="component" value="Unassembled WGS sequence"/>
</dbReference>
<dbReference type="InterPro" id="IPR026577">
    <property type="entry name" value="SeqA_DNA-bd_C"/>
</dbReference>
<gene>
    <name evidence="7" type="ORF">J0A66_05095</name>
</gene>
<feature type="domain" description="Negative modulator of initiation of replication SeqA N-terminal" evidence="6">
    <location>
        <begin position="1"/>
        <end position="33"/>
    </location>
</feature>
<dbReference type="InterPro" id="IPR013321">
    <property type="entry name" value="Arc_rbn_hlx_hlx"/>
</dbReference>
<dbReference type="InterPro" id="IPR010985">
    <property type="entry name" value="Ribbon_hlx_hlx"/>
</dbReference>
<keyword evidence="2 4" id="KW-0236">DNA replication inhibitor</keyword>
<comment type="function">
    <text evidence="4">Negative regulator of replication initiation, which contributes to regulation of DNA replication and ensures that replication initiation occurs exactly once per chromosome per cell cycle. Binds to pairs of hemimethylated GATC sequences in the oriC region, thus preventing assembly of replication proteins and re-initiation at newly replicated origins. Repression is relieved when the region becomes fully methylated.</text>
</comment>
<dbReference type="GO" id="GO:0005737">
    <property type="term" value="C:cytoplasm"/>
    <property type="evidence" value="ECO:0007669"/>
    <property type="project" value="UniProtKB-SubCell"/>
</dbReference>
<evidence type="ECO:0000259" key="6">
    <source>
        <dbReference type="Pfam" id="PF17206"/>
    </source>
</evidence>
<dbReference type="SUPFAM" id="SSF47598">
    <property type="entry name" value="Ribbon-helix-helix"/>
    <property type="match status" value="1"/>
</dbReference>
<organism evidence="7 8">
    <name type="scientific">Bowmanella dokdonensis</name>
    <dbReference type="NCBI Taxonomy" id="751969"/>
    <lineage>
        <taxon>Bacteria</taxon>
        <taxon>Pseudomonadati</taxon>
        <taxon>Pseudomonadota</taxon>
        <taxon>Gammaproteobacteria</taxon>
        <taxon>Alteromonadales</taxon>
        <taxon>Alteromonadaceae</taxon>
        <taxon>Bowmanella</taxon>
    </lineage>
</organism>
<keyword evidence="1 4" id="KW-0963">Cytoplasm</keyword>
<dbReference type="Pfam" id="PF17206">
    <property type="entry name" value="SeqA_N"/>
    <property type="match status" value="1"/>
</dbReference>